<dbReference type="InterPro" id="IPR011527">
    <property type="entry name" value="ABC1_TM_dom"/>
</dbReference>
<dbReference type="PANTHER" id="PTHR43394:SF1">
    <property type="entry name" value="ATP-BINDING CASSETTE SUB-FAMILY B MEMBER 10, MITOCHONDRIAL"/>
    <property type="match status" value="1"/>
</dbReference>
<organism evidence="10 11">
    <name type="scientific">Winogradskya humida</name>
    <dbReference type="NCBI Taxonomy" id="113566"/>
    <lineage>
        <taxon>Bacteria</taxon>
        <taxon>Bacillati</taxon>
        <taxon>Actinomycetota</taxon>
        <taxon>Actinomycetes</taxon>
        <taxon>Micromonosporales</taxon>
        <taxon>Micromonosporaceae</taxon>
        <taxon>Winogradskya</taxon>
    </lineage>
</organism>
<sequence>MTQSTPPRRSALPRLAARLRPQRSRLLLVVVLTIASVGTLVAGPWILGLATDVLLSGLIGRELPEIGGRDQAVADLRAQGHDRLADMLSTMNVTPTHGVDLDHLGRLLLLATAVFVLSAVFSWIQGFLMAGITQRTIHGLRRSVEEKMGRLPLRYFDRNPHGEILSRTTNDVDNINVALQEVLGQLPTAVLTVLGVLVVMFWISPLLAAVSLITVPLLMVALAVFGKRSKPHFTAQWEHTGHLTALAEETYSGHALMLAFGRRATVIESFGERNEKLRRASFYAQFFSGLILPAVLLIGNLNYVTIAVLGGYQVATGVVSLGSVQAFIQYSRRFTTPITQIAGQLGLIQSGLASAERVFEFLDAPEESTTTTTVTRTGKTAGRIELRNVSFRYEPGAPLIEDLTLDVAPGQKVAIVGPTGSGKTTLVNLLMRFYEIDDGQILLDGTDYRDLSRDEVRACFGMVLQETWLFGGTIRENIAYGRQDVSDEDVRAAARDAFVDDFVRTLPDGYDTVLDEDASSVSTGQKQLLTIARAFLADPDILILDEATSSVDTRTELMIQQAMTRLCAGRTSFVIAHRLSTVRDADTIVVIDAGRVTEQGSHVELLARRSFYHHLYNSQFAATS</sequence>
<evidence type="ECO:0000256" key="5">
    <source>
        <dbReference type="ARBA" id="ARBA00022989"/>
    </source>
</evidence>
<dbReference type="RefSeq" id="WP_203843040.1">
    <property type="nucleotide sequence ID" value="NZ_BAAATV010000015.1"/>
</dbReference>
<reference evidence="10 11" key="1">
    <citation type="submission" date="2021-01" db="EMBL/GenBank/DDBJ databases">
        <title>Whole genome shotgun sequence of Actinoplanes humidus NBRC 14915.</title>
        <authorList>
            <person name="Komaki H."/>
            <person name="Tamura T."/>
        </authorList>
    </citation>
    <scope>NUCLEOTIDE SEQUENCE [LARGE SCALE GENOMIC DNA]</scope>
    <source>
        <strain evidence="10 11">NBRC 14915</strain>
    </source>
</reference>
<feature type="transmembrane region" description="Helical" evidence="7">
    <location>
        <begin position="107"/>
        <end position="132"/>
    </location>
</feature>
<accession>A0ABQ4A5K5</accession>
<name>A0ABQ4A5K5_9ACTN</name>
<gene>
    <name evidence="10" type="ORF">Ahu01nite_092280</name>
</gene>
<evidence type="ECO:0000256" key="4">
    <source>
        <dbReference type="ARBA" id="ARBA00022840"/>
    </source>
</evidence>
<evidence type="ECO:0000313" key="10">
    <source>
        <dbReference type="EMBL" id="GIE26126.1"/>
    </source>
</evidence>
<dbReference type="SMART" id="SM00382">
    <property type="entry name" value="AAA"/>
    <property type="match status" value="1"/>
</dbReference>
<comment type="caution">
    <text evidence="10">The sequence shown here is derived from an EMBL/GenBank/DDBJ whole genome shotgun (WGS) entry which is preliminary data.</text>
</comment>
<feature type="domain" description="ABC transporter" evidence="8">
    <location>
        <begin position="384"/>
        <end position="618"/>
    </location>
</feature>
<dbReference type="SUPFAM" id="SSF52540">
    <property type="entry name" value="P-loop containing nucleoside triphosphate hydrolases"/>
    <property type="match status" value="1"/>
</dbReference>
<dbReference type="InterPro" id="IPR003593">
    <property type="entry name" value="AAA+_ATPase"/>
</dbReference>
<keyword evidence="11" id="KW-1185">Reference proteome</keyword>
<keyword evidence="3" id="KW-0547">Nucleotide-binding</keyword>
<dbReference type="SUPFAM" id="SSF90123">
    <property type="entry name" value="ABC transporter transmembrane region"/>
    <property type="match status" value="1"/>
</dbReference>
<comment type="subcellular location">
    <subcellularLocation>
        <location evidence="1">Cell membrane</location>
        <topology evidence="1">Multi-pass membrane protein</topology>
    </subcellularLocation>
</comment>
<feature type="transmembrane region" description="Helical" evidence="7">
    <location>
        <begin position="280"/>
        <end position="298"/>
    </location>
</feature>
<feature type="transmembrane region" description="Helical" evidence="7">
    <location>
        <begin position="26"/>
        <end position="47"/>
    </location>
</feature>
<evidence type="ECO:0000256" key="3">
    <source>
        <dbReference type="ARBA" id="ARBA00022741"/>
    </source>
</evidence>
<dbReference type="EMBL" id="BOMN01000136">
    <property type="protein sequence ID" value="GIE26126.1"/>
    <property type="molecule type" value="Genomic_DNA"/>
</dbReference>
<dbReference type="CDD" id="cd03254">
    <property type="entry name" value="ABCC_Glucan_exporter_like"/>
    <property type="match status" value="1"/>
</dbReference>
<dbReference type="PANTHER" id="PTHR43394">
    <property type="entry name" value="ATP-DEPENDENT PERMEASE MDL1, MITOCHONDRIAL"/>
    <property type="match status" value="1"/>
</dbReference>
<keyword evidence="2 7" id="KW-0812">Transmembrane</keyword>
<proteinExistence type="predicted"/>
<evidence type="ECO:0000256" key="1">
    <source>
        <dbReference type="ARBA" id="ARBA00004651"/>
    </source>
</evidence>
<evidence type="ECO:0000256" key="7">
    <source>
        <dbReference type="SAM" id="Phobius"/>
    </source>
</evidence>
<evidence type="ECO:0000256" key="2">
    <source>
        <dbReference type="ARBA" id="ARBA00022692"/>
    </source>
</evidence>
<keyword evidence="6 7" id="KW-0472">Membrane</keyword>
<dbReference type="InterPro" id="IPR027417">
    <property type="entry name" value="P-loop_NTPase"/>
</dbReference>
<dbReference type="Gene3D" id="3.40.50.300">
    <property type="entry name" value="P-loop containing nucleotide triphosphate hydrolases"/>
    <property type="match status" value="1"/>
</dbReference>
<evidence type="ECO:0000256" key="6">
    <source>
        <dbReference type="ARBA" id="ARBA00023136"/>
    </source>
</evidence>
<keyword evidence="5 7" id="KW-1133">Transmembrane helix</keyword>
<dbReference type="Proteomes" id="UP000603200">
    <property type="component" value="Unassembled WGS sequence"/>
</dbReference>
<dbReference type="Pfam" id="PF00664">
    <property type="entry name" value="ABC_membrane"/>
    <property type="match status" value="1"/>
</dbReference>
<dbReference type="GO" id="GO:0005524">
    <property type="term" value="F:ATP binding"/>
    <property type="evidence" value="ECO:0007669"/>
    <property type="project" value="UniProtKB-KW"/>
</dbReference>
<dbReference type="InterPro" id="IPR036640">
    <property type="entry name" value="ABC1_TM_sf"/>
</dbReference>
<protein>
    <submittedName>
        <fullName evidence="10">Multidrug ABC transporter ATP-binding protein</fullName>
    </submittedName>
</protein>
<dbReference type="Gene3D" id="1.20.1560.10">
    <property type="entry name" value="ABC transporter type 1, transmembrane domain"/>
    <property type="match status" value="1"/>
</dbReference>
<dbReference type="InterPro" id="IPR039421">
    <property type="entry name" value="Type_1_exporter"/>
</dbReference>
<dbReference type="Pfam" id="PF00005">
    <property type="entry name" value="ABC_tran"/>
    <property type="match status" value="1"/>
</dbReference>
<dbReference type="PROSITE" id="PS50929">
    <property type="entry name" value="ABC_TM1F"/>
    <property type="match status" value="1"/>
</dbReference>
<dbReference type="CDD" id="cd18547">
    <property type="entry name" value="ABC_6TM_Tm288_like"/>
    <property type="match status" value="1"/>
</dbReference>
<evidence type="ECO:0000313" key="11">
    <source>
        <dbReference type="Proteomes" id="UP000603200"/>
    </source>
</evidence>
<feature type="domain" description="ABC transmembrane type-1" evidence="9">
    <location>
        <begin position="27"/>
        <end position="350"/>
    </location>
</feature>
<evidence type="ECO:0000259" key="9">
    <source>
        <dbReference type="PROSITE" id="PS50929"/>
    </source>
</evidence>
<feature type="transmembrane region" description="Helical" evidence="7">
    <location>
        <begin position="182"/>
        <end position="203"/>
    </location>
</feature>
<feature type="transmembrane region" description="Helical" evidence="7">
    <location>
        <begin position="209"/>
        <end position="226"/>
    </location>
</feature>
<keyword evidence="4 10" id="KW-0067">ATP-binding</keyword>
<evidence type="ECO:0000259" key="8">
    <source>
        <dbReference type="PROSITE" id="PS50893"/>
    </source>
</evidence>
<dbReference type="PROSITE" id="PS50893">
    <property type="entry name" value="ABC_TRANSPORTER_2"/>
    <property type="match status" value="1"/>
</dbReference>
<dbReference type="InterPro" id="IPR003439">
    <property type="entry name" value="ABC_transporter-like_ATP-bd"/>
</dbReference>